<dbReference type="EMBL" id="OU892277">
    <property type="protein sequence ID" value="CAG9760433.1"/>
    <property type="molecule type" value="Genomic_DNA"/>
</dbReference>
<accession>A0A9N9Q8V4</accession>
<evidence type="ECO:0000313" key="3">
    <source>
        <dbReference type="Proteomes" id="UP001152799"/>
    </source>
</evidence>
<dbReference type="PANTHER" id="PTHR11647">
    <property type="entry name" value="HYDRANTOINASE/DIHYDROPYRIMIDINASE FAMILY MEMBER"/>
    <property type="match status" value="1"/>
</dbReference>
<comment type="similarity">
    <text evidence="1">Belongs to the metallo-dependent hydrolases superfamily. Hydantoinase/dihydropyrimidinase family.</text>
</comment>
<organism evidence="2 3">
    <name type="scientific">Ceutorhynchus assimilis</name>
    <name type="common">cabbage seed weevil</name>
    <dbReference type="NCBI Taxonomy" id="467358"/>
    <lineage>
        <taxon>Eukaryota</taxon>
        <taxon>Metazoa</taxon>
        <taxon>Ecdysozoa</taxon>
        <taxon>Arthropoda</taxon>
        <taxon>Hexapoda</taxon>
        <taxon>Insecta</taxon>
        <taxon>Pterygota</taxon>
        <taxon>Neoptera</taxon>
        <taxon>Endopterygota</taxon>
        <taxon>Coleoptera</taxon>
        <taxon>Polyphaga</taxon>
        <taxon>Cucujiformia</taxon>
        <taxon>Curculionidae</taxon>
        <taxon>Ceutorhynchinae</taxon>
        <taxon>Ceutorhynchus</taxon>
    </lineage>
</organism>
<evidence type="ECO:0000313" key="2">
    <source>
        <dbReference type="EMBL" id="CAG9760433.1"/>
    </source>
</evidence>
<reference evidence="2" key="1">
    <citation type="submission" date="2022-01" db="EMBL/GenBank/DDBJ databases">
        <authorList>
            <person name="King R."/>
        </authorList>
    </citation>
    <scope>NUCLEOTIDE SEQUENCE</scope>
</reference>
<proteinExistence type="inferred from homology"/>
<dbReference type="Gene3D" id="3.20.20.140">
    <property type="entry name" value="Metal-dependent hydrolases"/>
    <property type="match status" value="1"/>
</dbReference>
<dbReference type="OrthoDB" id="10258955at2759"/>
<sequence length="152" mass="17394">MSTPVKKVPIHLQSSQNRLVIRHGKIVNEDGVLEEDVYIEDGIIKQIGKNLIIPGGTRTIDARGKLVLPGGIDPHTHFEFEFMGAKSVDDFYQVDFAFPKPGESILDCFYNYRQKADDKVCCDYALHMCLPHWSEQVKREMEILCKEHGKYI</sequence>
<dbReference type="SUPFAM" id="SSF51338">
    <property type="entry name" value="Composite domain of metallo-dependent hydrolases"/>
    <property type="match status" value="1"/>
</dbReference>
<dbReference type="AlphaFoldDB" id="A0A9N9Q8V4"/>
<dbReference type="GO" id="GO:0004157">
    <property type="term" value="F:dihydropyrimidinase activity"/>
    <property type="evidence" value="ECO:0007669"/>
    <property type="project" value="TreeGrafter"/>
</dbReference>
<gene>
    <name evidence="2" type="ORF">CEUTPL_LOCUS1164</name>
</gene>
<name>A0A9N9Q8V4_9CUCU</name>
<dbReference type="InterPro" id="IPR032466">
    <property type="entry name" value="Metal_Hydrolase"/>
</dbReference>
<evidence type="ECO:0008006" key="4">
    <source>
        <dbReference type="Google" id="ProtNLM"/>
    </source>
</evidence>
<dbReference type="SUPFAM" id="SSF51556">
    <property type="entry name" value="Metallo-dependent hydrolases"/>
    <property type="match status" value="1"/>
</dbReference>
<dbReference type="InterPro" id="IPR011059">
    <property type="entry name" value="Metal-dep_hydrolase_composite"/>
</dbReference>
<dbReference type="PANTHER" id="PTHR11647:SF1">
    <property type="entry name" value="COLLAPSIN RESPONSE MEDIATOR PROTEIN"/>
    <property type="match status" value="1"/>
</dbReference>
<protein>
    <recommendedName>
        <fullName evidence="4">Dihydropyrimidinase</fullName>
    </recommendedName>
</protein>
<evidence type="ECO:0000256" key="1">
    <source>
        <dbReference type="ARBA" id="ARBA00008829"/>
    </source>
</evidence>
<dbReference type="GO" id="GO:0006208">
    <property type="term" value="P:pyrimidine nucleobase catabolic process"/>
    <property type="evidence" value="ECO:0007669"/>
    <property type="project" value="TreeGrafter"/>
</dbReference>
<keyword evidence="3" id="KW-1185">Reference proteome</keyword>
<dbReference type="InterPro" id="IPR050378">
    <property type="entry name" value="Metallo-dep_Hydrolases_sf"/>
</dbReference>
<dbReference type="Proteomes" id="UP001152799">
    <property type="component" value="Chromosome 1"/>
</dbReference>
<dbReference type="GO" id="GO:0005829">
    <property type="term" value="C:cytosol"/>
    <property type="evidence" value="ECO:0007669"/>
    <property type="project" value="TreeGrafter"/>
</dbReference>